<dbReference type="GO" id="GO:0016052">
    <property type="term" value="P:carbohydrate catabolic process"/>
    <property type="evidence" value="ECO:0007669"/>
    <property type="project" value="TreeGrafter"/>
</dbReference>
<dbReference type="CDD" id="cd22954">
    <property type="entry name" value="PLL_lectin"/>
    <property type="match status" value="1"/>
</dbReference>
<comment type="similarity">
    <text evidence="1">Belongs to the glycosyl hydrolase 25 family.</text>
</comment>
<dbReference type="InterPro" id="IPR018077">
    <property type="entry name" value="Glyco_hydro_fam25_subgr"/>
</dbReference>
<dbReference type="CDD" id="cd00599">
    <property type="entry name" value="GH25_muramidase"/>
    <property type="match status" value="1"/>
</dbReference>
<organism evidence="6 7">
    <name type="scientific">Pedosphaera parvula (strain Ellin514)</name>
    <dbReference type="NCBI Taxonomy" id="320771"/>
    <lineage>
        <taxon>Bacteria</taxon>
        <taxon>Pseudomonadati</taxon>
        <taxon>Verrucomicrobiota</taxon>
        <taxon>Pedosphaerae</taxon>
        <taxon>Pedosphaerales</taxon>
        <taxon>Pedosphaeraceae</taxon>
        <taxon>Pedosphaera</taxon>
    </lineage>
</organism>
<keyword evidence="3" id="KW-0326">Glycosidase</keyword>
<name>B9XES1_PEDPL</name>
<evidence type="ECO:0000256" key="2">
    <source>
        <dbReference type="ARBA" id="ARBA00022801"/>
    </source>
</evidence>
<keyword evidence="7" id="KW-1185">Reference proteome</keyword>
<protein>
    <submittedName>
        <fullName evidence="6">Glycoside hydrolase family 25</fullName>
    </submittedName>
</protein>
<reference evidence="6 7" key="1">
    <citation type="journal article" date="2011" name="J. Bacteriol.">
        <title>Genome sequence of 'Pedosphaera parvula' Ellin514, an aerobic Verrucomicrobial isolate from pasture soil.</title>
        <authorList>
            <person name="Kant R."/>
            <person name="van Passel M.W."/>
            <person name="Sangwan P."/>
            <person name="Palva A."/>
            <person name="Lucas S."/>
            <person name="Copeland A."/>
            <person name="Lapidus A."/>
            <person name="Glavina Del Rio T."/>
            <person name="Dalin E."/>
            <person name="Tice H."/>
            <person name="Bruce D."/>
            <person name="Goodwin L."/>
            <person name="Pitluck S."/>
            <person name="Chertkov O."/>
            <person name="Larimer F.W."/>
            <person name="Land M.L."/>
            <person name="Hauser L."/>
            <person name="Brettin T.S."/>
            <person name="Detter J.C."/>
            <person name="Han S."/>
            <person name="de Vos W.M."/>
            <person name="Janssen P.H."/>
            <person name="Smidt H."/>
        </authorList>
    </citation>
    <scope>NUCLEOTIDE SEQUENCE [LARGE SCALE GENOMIC DNA]</scope>
    <source>
        <strain evidence="6 7">Ellin514</strain>
    </source>
</reference>
<feature type="signal peptide" evidence="4">
    <location>
        <begin position="1"/>
        <end position="17"/>
    </location>
</feature>
<dbReference type="InterPro" id="IPR002053">
    <property type="entry name" value="Glyco_hydro_25"/>
</dbReference>
<gene>
    <name evidence="6" type="ORF">Cflav_PD4825</name>
</gene>
<feature type="chain" id="PRO_5002892962" evidence="4">
    <location>
        <begin position="18"/>
        <end position="593"/>
    </location>
</feature>
<dbReference type="InterPro" id="IPR058502">
    <property type="entry name" value="PLL-like_beta-prop"/>
</dbReference>
<accession>B9XES1</accession>
<feature type="domain" description="PLL-like beta propeller" evidence="5">
    <location>
        <begin position="442"/>
        <end position="582"/>
    </location>
</feature>
<dbReference type="Pfam" id="PF26607">
    <property type="entry name" value="DUF8189"/>
    <property type="match status" value="2"/>
</dbReference>
<dbReference type="Proteomes" id="UP000003688">
    <property type="component" value="Unassembled WGS sequence"/>
</dbReference>
<evidence type="ECO:0000256" key="4">
    <source>
        <dbReference type="SAM" id="SignalP"/>
    </source>
</evidence>
<dbReference type="AlphaFoldDB" id="B9XES1"/>
<feature type="domain" description="PLL-like beta propeller" evidence="5">
    <location>
        <begin position="252"/>
        <end position="339"/>
    </location>
</feature>
<dbReference type="GO" id="GO:0003796">
    <property type="term" value="F:lysozyme activity"/>
    <property type="evidence" value="ECO:0007669"/>
    <property type="project" value="InterPro"/>
</dbReference>
<evidence type="ECO:0000313" key="7">
    <source>
        <dbReference type="Proteomes" id="UP000003688"/>
    </source>
</evidence>
<dbReference type="SMART" id="SM00641">
    <property type="entry name" value="Glyco_25"/>
    <property type="match status" value="1"/>
</dbReference>
<dbReference type="InterPro" id="IPR017853">
    <property type="entry name" value="GH"/>
</dbReference>
<evidence type="ECO:0000313" key="6">
    <source>
        <dbReference type="EMBL" id="EEF61785.1"/>
    </source>
</evidence>
<dbReference type="Pfam" id="PF01183">
    <property type="entry name" value="Glyco_hydro_25"/>
    <property type="match status" value="1"/>
</dbReference>
<keyword evidence="2 6" id="KW-0378">Hydrolase</keyword>
<dbReference type="SUPFAM" id="SSF89372">
    <property type="entry name" value="Fucose-specific lectin"/>
    <property type="match status" value="2"/>
</dbReference>
<evidence type="ECO:0000259" key="5">
    <source>
        <dbReference type="Pfam" id="PF26607"/>
    </source>
</evidence>
<sequence length="593" mass="62129" precursor="true">MLATGLTLAFSAGLAQAQRPIGIDVSSYQGSPNWSSVKASGISFAWAKATEGANTTDGSFTYNQNNGKAAGVYMGAYHFAHPELNSPSAEAAHFWAVAGPYIKADGKTVMPVLDFEVFNGVVGASSYSDWANQWFNDILNDASAAGIAVKPVLYTSACSACNFDGSVAKWMNWIADYNGQNPQSSTPWTVCGGCNVWGGWNAWQYSDAGSIGGISGGCDVDVFNGSMSSFVSAMVIGSVQSTPASGYSVGPIAMNTDGTLEMFAVTSGNTAAHEYQNNPNGSWTALFNMGGITAVPGVAVARNPDGRLEIFCVNSADKKVYHNYQNSPHSSWSGWFAQNAVGVTNLNALTNADGRLEVFGIGSNGDIWHNYQNTPGGAWNGWVDHTGAHLKAGYAAARNGDGRLEVFGVGDNGHVWHDWQTSAGGAWNGYADMGGAGMNPRLSVGQNADGRLELYGLGSNGNVWHNYQVIGGGGAWNGWGDIGGFGTGAKPGMAVGINPDGRLEVFGVTTAGVVWHRYQNVAGGSWTPWYSLGGSGLDSQLMVANNANGALQIFAISGTDLAMWTNYQTTPGGGWNGWFSMGNAGAKFYYGQP</sequence>
<dbReference type="GO" id="GO:0009253">
    <property type="term" value="P:peptidoglycan catabolic process"/>
    <property type="evidence" value="ECO:0007669"/>
    <property type="project" value="InterPro"/>
</dbReference>
<dbReference type="Gene3D" id="2.120.10.70">
    <property type="entry name" value="Fucose-specific lectin"/>
    <property type="match status" value="1"/>
</dbReference>
<dbReference type="PROSITE" id="PS51904">
    <property type="entry name" value="GLYCOSYL_HYDROL_F25_2"/>
    <property type="match status" value="1"/>
</dbReference>
<dbReference type="Gene3D" id="3.20.20.80">
    <property type="entry name" value="Glycosidases"/>
    <property type="match status" value="1"/>
</dbReference>
<evidence type="ECO:0000256" key="1">
    <source>
        <dbReference type="ARBA" id="ARBA00010646"/>
    </source>
</evidence>
<keyword evidence="4" id="KW-0732">Signal</keyword>
<evidence type="ECO:0000256" key="3">
    <source>
        <dbReference type="ARBA" id="ARBA00023295"/>
    </source>
</evidence>
<dbReference type="PANTHER" id="PTHR34135:SF2">
    <property type="entry name" value="LYSOZYME"/>
    <property type="match status" value="1"/>
</dbReference>
<comment type="caution">
    <text evidence="6">The sequence shown here is derived from an EMBL/GenBank/DDBJ whole genome shotgun (WGS) entry which is preliminary data.</text>
</comment>
<dbReference type="EMBL" id="ABOX02000008">
    <property type="protein sequence ID" value="EEF61785.1"/>
    <property type="molecule type" value="Genomic_DNA"/>
</dbReference>
<dbReference type="STRING" id="320771.Cflav_PD4825"/>
<dbReference type="SUPFAM" id="SSF51445">
    <property type="entry name" value="(Trans)glycosidases"/>
    <property type="match status" value="1"/>
</dbReference>
<proteinExistence type="inferred from homology"/>
<dbReference type="GO" id="GO:0016998">
    <property type="term" value="P:cell wall macromolecule catabolic process"/>
    <property type="evidence" value="ECO:0007669"/>
    <property type="project" value="InterPro"/>
</dbReference>
<dbReference type="PANTHER" id="PTHR34135">
    <property type="entry name" value="LYSOZYME"/>
    <property type="match status" value="1"/>
</dbReference>